<evidence type="ECO:0000256" key="8">
    <source>
        <dbReference type="SAM" id="SignalP"/>
    </source>
</evidence>
<dbReference type="Pfam" id="PF00082">
    <property type="entry name" value="Peptidase_S8"/>
    <property type="match status" value="1"/>
</dbReference>
<organism evidence="10 11">
    <name type="scientific">Streptomyces brasiliscabiei</name>
    <dbReference type="NCBI Taxonomy" id="2736302"/>
    <lineage>
        <taxon>Bacteria</taxon>
        <taxon>Bacillati</taxon>
        <taxon>Actinomycetota</taxon>
        <taxon>Actinomycetes</taxon>
        <taxon>Kitasatosporales</taxon>
        <taxon>Streptomycetaceae</taxon>
        <taxon>Streptomyces</taxon>
    </lineage>
</organism>
<dbReference type="EMBL" id="JBBAYM010000001">
    <property type="protein sequence ID" value="MEI5607685.1"/>
    <property type="molecule type" value="Genomic_DNA"/>
</dbReference>
<keyword evidence="3 5" id="KW-0378">Hydrolase</keyword>
<keyword evidence="4 5" id="KW-0720">Serine protease</keyword>
<reference evidence="10 11" key="1">
    <citation type="submission" date="2024-03" db="EMBL/GenBank/DDBJ databases">
        <title>First Report of Pectobacterium brasiliscabiei causing potato scab in china.</title>
        <authorList>
            <person name="Handique U."/>
        </authorList>
    </citation>
    <scope>NUCLEOTIDE SEQUENCE [LARGE SCALE GENOMIC DNA]</scope>
    <source>
        <strain evidence="10 11">ZRIMU1503</strain>
    </source>
</reference>
<dbReference type="PROSITE" id="PS51892">
    <property type="entry name" value="SUBTILASE"/>
    <property type="match status" value="1"/>
</dbReference>
<keyword evidence="11" id="KW-1185">Reference proteome</keyword>
<dbReference type="PROSITE" id="PS00138">
    <property type="entry name" value="SUBTILASE_SER"/>
    <property type="match status" value="1"/>
</dbReference>
<dbReference type="InterPro" id="IPR036852">
    <property type="entry name" value="Peptidase_S8/S53_dom_sf"/>
</dbReference>
<dbReference type="PANTHER" id="PTHR43806">
    <property type="entry name" value="PEPTIDASE S8"/>
    <property type="match status" value="1"/>
</dbReference>
<evidence type="ECO:0000256" key="6">
    <source>
        <dbReference type="RuleBase" id="RU003355"/>
    </source>
</evidence>
<dbReference type="InterPro" id="IPR050131">
    <property type="entry name" value="Peptidase_S8_subtilisin-like"/>
</dbReference>
<comment type="similarity">
    <text evidence="1 5 6">Belongs to the peptidase S8 family.</text>
</comment>
<evidence type="ECO:0000256" key="1">
    <source>
        <dbReference type="ARBA" id="ARBA00011073"/>
    </source>
</evidence>
<proteinExistence type="inferred from homology"/>
<dbReference type="Proteomes" id="UP001365781">
    <property type="component" value="Unassembled WGS sequence"/>
</dbReference>
<feature type="signal peptide" evidence="8">
    <location>
        <begin position="1"/>
        <end position="34"/>
    </location>
</feature>
<dbReference type="CDD" id="cd07487">
    <property type="entry name" value="Peptidases_S8_1"/>
    <property type="match status" value="1"/>
</dbReference>
<evidence type="ECO:0000259" key="9">
    <source>
        <dbReference type="Pfam" id="PF00082"/>
    </source>
</evidence>
<feature type="chain" id="PRO_5046002198" evidence="8">
    <location>
        <begin position="35"/>
        <end position="1131"/>
    </location>
</feature>
<dbReference type="InterPro" id="IPR023827">
    <property type="entry name" value="Peptidase_S8_Asp-AS"/>
</dbReference>
<dbReference type="PANTHER" id="PTHR43806:SF65">
    <property type="entry name" value="SERINE PROTEASE APRX"/>
    <property type="match status" value="1"/>
</dbReference>
<dbReference type="InterPro" id="IPR017297">
    <property type="entry name" value="Peptidase_S8A_DPH-A"/>
</dbReference>
<evidence type="ECO:0000313" key="11">
    <source>
        <dbReference type="Proteomes" id="UP001365781"/>
    </source>
</evidence>
<dbReference type="Gene3D" id="2.60.40.10">
    <property type="entry name" value="Immunoglobulins"/>
    <property type="match status" value="1"/>
</dbReference>
<feature type="compositionally biased region" description="Polar residues" evidence="7">
    <location>
        <begin position="42"/>
        <end position="52"/>
    </location>
</feature>
<keyword evidence="8" id="KW-0732">Signal</keyword>
<evidence type="ECO:0000256" key="5">
    <source>
        <dbReference type="PROSITE-ProRule" id="PRU01240"/>
    </source>
</evidence>
<dbReference type="Gene3D" id="3.40.50.200">
    <property type="entry name" value="Peptidase S8/S53 domain"/>
    <property type="match status" value="1"/>
</dbReference>
<dbReference type="InterPro" id="IPR000209">
    <property type="entry name" value="Peptidase_S8/S53_dom"/>
</dbReference>
<evidence type="ECO:0000313" key="10">
    <source>
        <dbReference type="EMBL" id="MEI5607685.1"/>
    </source>
</evidence>
<dbReference type="SUPFAM" id="SSF52743">
    <property type="entry name" value="Subtilisin-like"/>
    <property type="match status" value="1"/>
</dbReference>
<comment type="caution">
    <text evidence="10">The sequence shown here is derived from an EMBL/GenBank/DDBJ whole genome shotgun (WGS) entry which is preliminary data.</text>
</comment>
<dbReference type="InterPro" id="IPR013783">
    <property type="entry name" value="Ig-like_fold"/>
</dbReference>
<evidence type="ECO:0000256" key="7">
    <source>
        <dbReference type="SAM" id="MobiDB-lite"/>
    </source>
</evidence>
<dbReference type="InterPro" id="IPR023828">
    <property type="entry name" value="Peptidase_S8_Ser-AS"/>
</dbReference>
<dbReference type="RefSeq" id="WP_336535371.1">
    <property type="nucleotide sequence ID" value="NZ_JBBAYL010000002.1"/>
</dbReference>
<accession>A0ABU8G3D1</accession>
<sequence length="1131" mass="117636">MNHRRRRTGEVATLAVLTAAALTATLLGAPGTQAAPRGSGTAGAQRTTGAQSTAGTVGAGRTVTLVTGDRVTLDASGQVTGVRAAEGREGTTFRISRNADRTYVVPRDAERLLANGTADRRLFDVTRLVEWGYDDASRPDLPLIVSYAEGRALAPGALAAAGARVSRDLPSVDADAVKARKSEAAELWETLTGSGGTAQAMAAATERVERIWLDGKVRAALDKSTAQIGAPPAWAAGYDGKGVKVAVLDTGVDGTHPDLADRLAAEKNFSEAADTVDRVGHGTHVASTVAGSGAKSKGAYKGVAPGARLISGKVLDDNGFGEESGVIAGAQWAVAQGAKVVNLSLGSSDSPGNGPLEQAVDDLSASSGALFVIAAGNDGPHPGTVGSPGSAAAALTVGAVDRDDITAEFSSRGPTADGALKPDITAPGVDIVAAKAAQGSEGAPAADGYVSLSGTSMATPHVAGAAAILAQRHPGWTGERLKAALTGSATPTAGVSAFAQGTGRTDLVRALGQQLTSSPASVGFPTQAWPHSDDQPATRTVTYRNDGDKPLTLDLTVEAYGEDGKPAAEGMFEVSPKRLTVPAGGTATARVTADTGAGTADGAFGGAVTATDGAGTTVRTGIGVQREVESYDLTVKHLDLKGKPTGRSQTGVQGRDNQIWNDYADEKDGEFTVRLPKGRYSLEGRVDTGATPEDGRLALLLHPKFSLTRDTTVVMDARKAEPVRITVPDTKAKHTDAMFNYGFGIGRESSVSTYEMGSFAKLRVGQLGGTLPASEAFAQYNGTWRNGNTSYRPVWNRTSDLSGFTADPKRARFAKVTLPMGEPAKDKKGVLIAAPLMPNGSWFDFAPTVHTLPATLTDYVLPGVRWRYGVVQEGGVDAEGDPRWDADQWTAKPRAYSAGKRYTERFNTGVFGPRVLVGTGSGRLDDDNPGATRTGDTLTAYVPLFSDGAGHLGASRHSKARSSLYAGDQKIFAVNTPLDGTPYELPAAERTYRLTTDVSRPTTVSSVSTRITAEWTFASSHVSGEARKRLPLSVVRFTPKLSTSSTAKAGTRFSVPFTVEGAGTAGTARKPAFSVSYDDGRTWHKAKAVAGKRLDLAHPAKAGTVSLRVTFTDQHGNTLKQTIHRAYRTTE</sequence>
<dbReference type="PROSITE" id="PS00137">
    <property type="entry name" value="SUBTILASE_HIS"/>
    <property type="match status" value="1"/>
</dbReference>
<dbReference type="PRINTS" id="PR00723">
    <property type="entry name" value="SUBTILISIN"/>
</dbReference>
<dbReference type="PROSITE" id="PS00136">
    <property type="entry name" value="SUBTILASE_ASP"/>
    <property type="match status" value="1"/>
</dbReference>
<feature type="domain" description="Peptidase S8/S53" evidence="9">
    <location>
        <begin position="240"/>
        <end position="502"/>
    </location>
</feature>
<dbReference type="PIRSF" id="PIRSF037854">
    <property type="entry name" value="Dihydropyridine_esterase"/>
    <property type="match status" value="1"/>
</dbReference>
<name>A0ABU8G3D1_9ACTN</name>
<gene>
    <name evidence="10" type="ORF">WB403_00735</name>
</gene>
<keyword evidence="2 5" id="KW-0645">Protease</keyword>
<evidence type="ECO:0000256" key="3">
    <source>
        <dbReference type="ARBA" id="ARBA00022801"/>
    </source>
</evidence>
<dbReference type="InterPro" id="IPR022398">
    <property type="entry name" value="Peptidase_S8_His-AS"/>
</dbReference>
<protein>
    <submittedName>
        <fullName evidence="10">S8 family serine peptidase</fullName>
    </submittedName>
</protein>
<feature type="active site" description="Charge relay system" evidence="5">
    <location>
        <position position="281"/>
    </location>
</feature>
<feature type="active site" description="Charge relay system" evidence="5">
    <location>
        <position position="456"/>
    </location>
</feature>
<dbReference type="InterPro" id="IPR015500">
    <property type="entry name" value="Peptidase_S8_subtilisin-rel"/>
</dbReference>
<evidence type="ECO:0000256" key="2">
    <source>
        <dbReference type="ARBA" id="ARBA00022670"/>
    </source>
</evidence>
<feature type="active site" description="Charge relay system" evidence="5">
    <location>
        <position position="249"/>
    </location>
</feature>
<feature type="region of interest" description="Disordered" evidence="7">
    <location>
        <begin position="518"/>
        <end position="546"/>
    </location>
</feature>
<evidence type="ECO:0000256" key="4">
    <source>
        <dbReference type="ARBA" id="ARBA00022825"/>
    </source>
</evidence>
<feature type="region of interest" description="Disordered" evidence="7">
    <location>
        <begin position="30"/>
        <end position="56"/>
    </location>
</feature>